<feature type="domain" description="DUF4168" evidence="3">
    <location>
        <begin position="82"/>
        <end position="118"/>
    </location>
</feature>
<protein>
    <submittedName>
        <fullName evidence="4">DUF4168 domain-containing protein</fullName>
    </submittedName>
</protein>
<gene>
    <name evidence="4" type="ORF">O0R41_16565</name>
</gene>
<organism evidence="4 5">
    <name type="scientific">Sphingobium naphthae</name>
    <dbReference type="NCBI Taxonomy" id="1886786"/>
    <lineage>
        <taxon>Bacteria</taxon>
        <taxon>Pseudomonadati</taxon>
        <taxon>Pseudomonadota</taxon>
        <taxon>Alphaproteobacteria</taxon>
        <taxon>Sphingomonadales</taxon>
        <taxon>Sphingomonadaceae</taxon>
        <taxon>Sphingobium</taxon>
    </lineage>
</organism>
<keyword evidence="2" id="KW-0732">Signal</keyword>
<keyword evidence="5" id="KW-1185">Reference proteome</keyword>
<dbReference type="EMBL" id="JAPTHD010000008">
    <property type="protein sequence ID" value="MDV5825221.1"/>
    <property type="molecule type" value="Genomic_DNA"/>
</dbReference>
<feature type="compositionally biased region" description="Low complexity" evidence="1">
    <location>
        <begin position="119"/>
        <end position="139"/>
    </location>
</feature>
<evidence type="ECO:0000256" key="2">
    <source>
        <dbReference type="SAM" id="SignalP"/>
    </source>
</evidence>
<reference evidence="5" key="1">
    <citation type="journal article" date="2022" name="J Environ Chem Eng">
        <title>Biodegradation of petroleum oil using a constructed nonpathogenic and heavy metal-tolerant bacterial consortium isolated from marine sponges.</title>
        <authorList>
            <person name="Dechsakulwatana C."/>
            <person name="Rungsihiranrut A."/>
            <person name="Muangchinda C."/>
            <person name="Ningthoujam R."/>
            <person name="Klankeo P."/>
            <person name="Pinyakong O."/>
        </authorList>
    </citation>
    <scope>NUCLEOTIDE SEQUENCE [LARGE SCALE GENOMIC DNA]</scope>
    <source>
        <strain evidence="5">MO2-4</strain>
    </source>
</reference>
<evidence type="ECO:0000256" key="1">
    <source>
        <dbReference type="SAM" id="MobiDB-lite"/>
    </source>
</evidence>
<evidence type="ECO:0000313" key="4">
    <source>
        <dbReference type="EMBL" id="MDV5825221.1"/>
    </source>
</evidence>
<comment type="caution">
    <text evidence="4">The sequence shown here is derived from an EMBL/GenBank/DDBJ whole genome shotgun (WGS) entry which is preliminary data.</text>
</comment>
<proteinExistence type="predicted"/>
<feature type="signal peptide" evidence="2">
    <location>
        <begin position="1"/>
        <end position="27"/>
    </location>
</feature>
<evidence type="ECO:0000313" key="5">
    <source>
        <dbReference type="Proteomes" id="UP001185984"/>
    </source>
</evidence>
<dbReference type="Pfam" id="PF13767">
    <property type="entry name" value="DUF4168"/>
    <property type="match status" value="1"/>
</dbReference>
<feature type="region of interest" description="Disordered" evidence="1">
    <location>
        <begin position="87"/>
        <end position="145"/>
    </location>
</feature>
<name>A0ABU4A0B1_9SPHN</name>
<sequence length="145" mass="14408">MTGLINSHFMKAGLVSAALFATTPLYAQMSPAAPAEPAAPAATAPAPAAGASNFSDAEIKQFAAAAVEVTKIQQDSSISAAEKQPKMLAAVQSSGLPPEKFNQIGQAAAADPALQQRIQASAPAAPAAPQSAAPAQPADPAQPPQ</sequence>
<dbReference type="RefSeq" id="WP_317517828.1">
    <property type="nucleotide sequence ID" value="NZ_JAPTHD010000008.1"/>
</dbReference>
<dbReference type="Proteomes" id="UP001185984">
    <property type="component" value="Unassembled WGS sequence"/>
</dbReference>
<evidence type="ECO:0000259" key="3">
    <source>
        <dbReference type="Pfam" id="PF13767"/>
    </source>
</evidence>
<feature type="chain" id="PRO_5046354117" evidence="2">
    <location>
        <begin position="28"/>
        <end position="145"/>
    </location>
</feature>
<accession>A0ABU4A0B1</accession>
<dbReference type="InterPro" id="IPR025433">
    <property type="entry name" value="DUF4168"/>
</dbReference>